<dbReference type="AlphaFoldDB" id="A0A9D3NNB3"/>
<sequence>MQLLRGSGTVFGDVIRIRTEMENELEHTVSQLHKGLLCSESRLETRREEALREGSSPLRSYTLVMQFGMRLSSSSIVNNRDSLRPGHVGLEKPLVIPMSHGHMRHVTERPAQLQKPGHGEEEEYECLPFSRAAQRCWLCCHKGRHYSRSSLLAEKAV</sequence>
<proteinExistence type="predicted"/>
<protein>
    <submittedName>
        <fullName evidence="1">Uncharacterized protein</fullName>
    </submittedName>
</protein>
<dbReference type="Proteomes" id="UP000824219">
    <property type="component" value="Linkage Group LG14"/>
</dbReference>
<name>A0A9D3NNB3_9TELE</name>
<evidence type="ECO:0000313" key="2">
    <source>
        <dbReference type="Proteomes" id="UP000824219"/>
    </source>
</evidence>
<reference evidence="1 2" key="1">
    <citation type="submission" date="2021-06" db="EMBL/GenBank/DDBJ databases">
        <title>Chromosome-level genome assembly of the red-tail catfish (Hemibagrus wyckioides).</title>
        <authorList>
            <person name="Shao F."/>
        </authorList>
    </citation>
    <scope>NUCLEOTIDE SEQUENCE [LARGE SCALE GENOMIC DNA]</scope>
    <source>
        <strain evidence="1">EC202008001</strain>
        <tissue evidence="1">Blood</tissue>
    </source>
</reference>
<evidence type="ECO:0000313" key="1">
    <source>
        <dbReference type="EMBL" id="KAG7324120.1"/>
    </source>
</evidence>
<accession>A0A9D3NNB3</accession>
<organism evidence="1 2">
    <name type="scientific">Hemibagrus wyckioides</name>
    <dbReference type="NCBI Taxonomy" id="337641"/>
    <lineage>
        <taxon>Eukaryota</taxon>
        <taxon>Metazoa</taxon>
        <taxon>Chordata</taxon>
        <taxon>Craniata</taxon>
        <taxon>Vertebrata</taxon>
        <taxon>Euteleostomi</taxon>
        <taxon>Actinopterygii</taxon>
        <taxon>Neopterygii</taxon>
        <taxon>Teleostei</taxon>
        <taxon>Ostariophysi</taxon>
        <taxon>Siluriformes</taxon>
        <taxon>Bagridae</taxon>
        <taxon>Hemibagrus</taxon>
    </lineage>
</organism>
<keyword evidence="2" id="KW-1185">Reference proteome</keyword>
<dbReference type="EMBL" id="JAHKSW010000014">
    <property type="protein sequence ID" value="KAG7324120.1"/>
    <property type="molecule type" value="Genomic_DNA"/>
</dbReference>
<comment type="caution">
    <text evidence="1">The sequence shown here is derived from an EMBL/GenBank/DDBJ whole genome shotgun (WGS) entry which is preliminary data.</text>
</comment>
<gene>
    <name evidence="1" type="ORF">KOW79_012136</name>
</gene>